<evidence type="ECO:0000256" key="1">
    <source>
        <dbReference type="PIRNR" id="PIRNR006615"/>
    </source>
</evidence>
<accession>A0A2P7MXD8</accession>
<dbReference type="Proteomes" id="UP000243002">
    <property type="component" value="Unassembled WGS sequence"/>
</dbReference>
<keyword evidence="1" id="KW-0645">Protease</keyword>
<evidence type="ECO:0000313" key="4">
    <source>
        <dbReference type="EMBL" id="PSJ05904.1"/>
    </source>
</evidence>
<protein>
    <recommendedName>
        <fullName evidence="1">Metal-dependent carboxypeptidase</fullName>
        <ecNumber evidence="1">3.4.17.19</ecNumber>
    </recommendedName>
</protein>
<organism evidence="4 5">
    <name type="scientific">Cyanobium usitatum str. Tous</name>
    <dbReference type="NCBI Taxonomy" id="2116684"/>
    <lineage>
        <taxon>Bacteria</taxon>
        <taxon>Bacillati</taxon>
        <taxon>Cyanobacteriota</taxon>
        <taxon>Cyanophyceae</taxon>
        <taxon>Synechococcales</taxon>
        <taxon>Prochlorococcaceae</taxon>
        <taxon>Cyanobium</taxon>
    </lineage>
</organism>
<sequence>MAQPKSPLDQLQEHLRQSQLLGSISSALYYDQNTVMPAAGAEWRGDQLALLASQLHERQSSPAYADLVEAAEAELQASTPAAVRRNLQLLRLELNRQRCLDPQLVAQIAQAQSRGNAIWQEARRRSDFSIFAPALESLIGLRREQATQLAAAEVQHRSPWEILAQPFEPDVSKERLQQLFAPLQDELPVLLQQAAATQESPLPELPEALQENLCTELLNSWGYDPAYCQRSRSAHPFSCTVGPQDFRITTRVVPDQPLSAFLATAHEWGHSLYEQGLPRTGNHYFPWPLGEATSMGVHESQSLFWECRVGRSRAFAERWHPRFCTGLGSGGGSGVGSGSDPWGGALGFWRGLNPLRPGLIRVEADELSYCLHIVLRFELELALLEQELPVAELPDLWNRRMGELLGRTPSSDSEGCLQDIHWAEGLFGYFPSYALGHLISAQLAETMEQELGGPGAIEAAIAAGMESSLRDWLASRVYPLGRSVNAEELVEQVSGQSLSAAAFLRYLRNKLERLQADT</sequence>
<dbReference type="CDD" id="cd06460">
    <property type="entry name" value="M32_Taq"/>
    <property type="match status" value="1"/>
</dbReference>
<dbReference type="InterPro" id="IPR001333">
    <property type="entry name" value="Peptidase_M32_Taq"/>
</dbReference>
<comment type="similarity">
    <text evidence="1">Belongs to the peptidase M32 family.</text>
</comment>
<dbReference type="GO" id="GO:0004181">
    <property type="term" value="F:metallocarboxypeptidase activity"/>
    <property type="evidence" value="ECO:0007669"/>
    <property type="project" value="UniProtKB-UniRule"/>
</dbReference>
<dbReference type="RefSeq" id="WP_106502422.1">
    <property type="nucleotide sequence ID" value="NZ_PXXO01000005.1"/>
</dbReference>
<dbReference type="OrthoDB" id="9772308at2"/>
<evidence type="ECO:0000256" key="2">
    <source>
        <dbReference type="PIRSR" id="PIRSR006615-1"/>
    </source>
</evidence>
<dbReference type="PRINTS" id="PR00998">
    <property type="entry name" value="CRBOXYPTASET"/>
</dbReference>
<comment type="catalytic activity">
    <reaction evidence="1">
        <text>Release of a C-terminal amino acid with broad specificity, except for -Pro.</text>
        <dbReference type="EC" id="3.4.17.19"/>
    </reaction>
</comment>
<keyword evidence="1" id="KW-0378">Hydrolase</keyword>
<keyword evidence="1 2" id="KW-0479">Metal-binding</keyword>
<name>A0A2P7MXD8_9CYAN</name>
<keyword evidence="1" id="KW-0482">Metalloprotease</keyword>
<dbReference type="AlphaFoldDB" id="A0A2P7MXD8"/>
<comment type="caution">
    <text evidence="4">The sequence shown here is derived from an EMBL/GenBank/DDBJ whole genome shotgun (WGS) entry which is preliminary data.</text>
</comment>
<dbReference type="GO" id="GO:0046872">
    <property type="term" value="F:metal ion binding"/>
    <property type="evidence" value="ECO:0007669"/>
    <property type="project" value="UniProtKB-KW"/>
</dbReference>
<reference evidence="4 5" key="1">
    <citation type="journal article" date="2018" name="Environ. Microbiol.">
        <title>Ecological and genomic features of two widespread freshwater picocyanobacteria.</title>
        <authorList>
            <person name="Cabello-Yeves P.J."/>
            <person name="Picazo A."/>
            <person name="Camacho A."/>
            <person name="Callieri C."/>
            <person name="Rosselli R."/>
            <person name="Roda-Garcia J.J."/>
            <person name="Coutinho F.H."/>
            <person name="Rodriguez-Valera F."/>
        </authorList>
    </citation>
    <scope>NUCLEOTIDE SEQUENCE [LARGE SCALE GENOMIC DNA]</scope>
    <source>
        <strain evidence="4 5">Tous</strain>
    </source>
</reference>
<dbReference type="SUPFAM" id="SSF55486">
    <property type="entry name" value="Metalloproteases ('zincins'), catalytic domain"/>
    <property type="match status" value="1"/>
</dbReference>
<evidence type="ECO:0000313" key="5">
    <source>
        <dbReference type="Proteomes" id="UP000243002"/>
    </source>
</evidence>
<dbReference type="EMBL" id="PXXO01000005">
    <property type="protein sequence ID" value="PSJ05904.1"/>
    <property type="molecule type" value="Genomic_DNA"/>
</dbReference>
<evidence type="ECO:0000256" key="3">
    <source>
        <dbReference type="PIRSR" id="PIRSR006615-2"/>
    </source>
</evidence>
<dbReference type="Pfam" id="PF02074">
    <property type="entry name" value="Peptidase_M32"/>
    <property type="match status" value="1"/>
</dbReference>
<dbReference type="Gene3D" id="1.10.1370.30">
    <property type="match status" value="1"/>
</dbReference>
<keyword evidence="2" id="KW-0862">Zinc</keyword>
<proteinExistence type="inferred from homology"/>
<dbReference type="PANTHER" id="PTHR34217">
    <property type="entry name" value="METAL-DEPENDENT CARBOXYPEPTIDASE"/>
    <property type="match status" value="1"/>
</dbReference>
<keyword evidence="5" id="KW-1185">Reference proteome</keyword>
<feature type="binding site" evidence="2">
    <location>
        <position position="266"/>
    </location>
    <ligand>
        <name>Zn(2+)</name>
        <dbReference type="ChEBI" id="CHEBI:29105"/>
        <note>catalytic</note>
    </ligand>
</feature>
<feature type="active site" description="Proton donor/acceptor" evidence="3">
    <location>
        <position position="267"/>
    </location>
</feature>
<feature type="binding site" evidence="2">
    <location>
        <position position="299"/>
    </location>
    <ligand>
        <name>Zn(2+)</name>
        <dbReference type="ChEBI" id="CHEBI:29105"/>
        <note>catalytic</note>
    </ligand>
</feature>
<feature type="binding site" evidence="2">
    <location>
        <position position="270"/>
    </location>
    <ligand>
        <name>Zn(2+)</name>
        <dbReference type="ChEBI" id="CHEBI:29105"/>
        <note>catalytic</note>
    </ligand>
</feature>
<keyword evidence="1 4" id="KW-0121">Carboxypeptidase</keyword>
<comment type="cofactor">
    <cofactor evidence="2">
        <name>Zn(2+)</name>
        <dbReference type="ChEBI" id="CHEBI:29105"/>
    </cofactor>
    <text evidence="2">Binds 1 zinc ion per subunit.</text>
</comment>
<comment type="function">
    <text evidence="1">Broad specificity carboxypetidase that releases amino acids sequentially from the C-terminus, including neutral, aromatic, polar and basic residues.</text>
</comment>
<dbReference type="GO" id="GO:0006508">
    <property type="term" value="P:proteolysis"/>
    <property type="evidence" value="ECO:0007669"/>
    <property type="project" value="UniProtKB-UniRule"/>
</dbReference>
<dbReference type="PANTHER" id="PTHR34217:SF1">
    <property type="entry name" value="CARBOXYPEPTIDASE 1"/>
    <property type="match status" value="1"/>
</dbReference>
<dbReference type="PIRSF" id="PIRSF006615">
    <property type="entry name" value="Zn_crbxpep_Taq"/>
    <property type="match status" value="1"/>
</dbReference>
<gene>
    <name evidence="4" type="ORF">C7K55_05465</name>
</gene>
<dbReference type="PROSITE" id="PS52034">
    <property type="entry name" value="PEPTIDASE_M32"/>
    <property type="match status" value="1"/>
</dbReference>
<dbReference type="EC" id="3.4.17.19" evidence="1"/>